<evidence type="ECO:0000313" key="2">
    <source>
        <dbReference type="Proteomes" id="UP001315686"/>
    </source>
</evidence>
<comment type="caution">
    <text evidence="1">The sequence shown here is derived from an EMBL/GenBank/DDBJ whole genome shotgun (WGS) entry which is preliminary data.</text>
</comment>
<name>A0AAP2CQL5_9RHOB</name>
<protein>
    <submittedName>
        <fullName evidence="1">N-(5'-phosphoribosyl)anthranilate isomerase</fullName>
    </submittedName>
</protein>
<dbReference type="RefSeq" id="WP_327792944.1">
    <property type="nucleotide sequence ID" value="NZ_JADQAZ010000001.1"/>
</dbReference>
<sequence length="76" mass="8645">MQNNITLSRPGPWIDHLFSAVAAQKGGVVRRSVAWVEREVGLERFKEEVRLRGFRLLQSGGQFIIICNRTPLKVIV</sequence>
<dbReference type="EMBL" id="JADQAZ010000001">
    <property type="protein sequence ID" value="MBT0956751.1"/>
    <property type="molecule type" value="Genomic_DNA"/>
</dbReference>
<accession>A0AAP2CQL5</accession>
<dbReference type="AlphaFoldDB" id="A0AAP2CQL5"/>
<gene>
    <name evidence="1" type="ORF">IV417_05095</name>
</gene>
<reference evidence="1 2" key="1">
    <citation type="journal article" date="2021" name="Arch. Microbiol.">
        <title>Harenicola maris gen. nov., sp. nov. isolated from the Sea of Japan shallow sediments.</title>
        <authorList>
            <person name="Romanenko L.A."/>
            <person name="Kurilenko V.V."/>
            <person name="Chernysheva N.Y."/>
            <person name="Tekutyeva L.A."/>
            <person name="Velansky P.V."/>
            <person name="Svetashev V.I."/>
            <person name="Isaeva M.P."/>
        </authorList>
    </citation>
    <scope>NUCLEOTIDE SEQUENCE [LARGE SCALE GENOMIC DNA]</scope>
    <source>
        <strain evidence="1 2">KMM 3653</strain>
    </source>
</reference>
<keyword evidence="1" id="KW-0413">Isomerase</keyword>
<keyword evidence="2" id="KW-1185">Reference proteome</keyword>
<dbReference type="Proteomes" id="UP001315686">
    <property type="component" value="Unassembled WGS sequence"/>
</dbReference>
<proteinExistence type="predicted"/>
<organism evidence="1 2">
    <name type="scientific">Harenicola maris</name>
    <dbReference type="NCBI Taxonomy" id="2841044"/>
    <lineage>
        <taxon>Bacteria</taxon>
        <taxon>Pseudomonadati</taxon>
        <taxon>Pseudomonadota</taxon>
        <taxon>Alphaproteobacteria</taxon>
        <taxon>Rhodobacterales</taxon>
        <taxon>Paracoccaceae</taxon>
        <taxon>Harenicola</taxon>
    </lineage>
</organism>
<evidence type="ECO:0000313" key="1">
    <source>
        <dbReference type="EMBL" id="MBT0956751.1"/>
    </source>
</evidence>
<dbReference type="GO" id="GO:0016853">
    <property type="term" value="F:isomerase activity"/>
    <property type="evidence" value="ECO:0007669"/>
    <property type="project" value="UniProtKB-KW"/>
</dbReference>